<dbReference type="EMBL" id="CP051774">
    <property type="protein sequence ID" value="QJE99107.1"/>
    <property type="molecule type" value="Genomic_DNA"/>
</dbReference>
<keyword evidence="2" id="KW-1185">Reference proteome</keyword>
<dbReference type="Gene3D" id="3.40.50.300">
    <property type="entry name" value="P-loop containing nucleotide triphosphate hydrolases"/>
    <property type="match status" value="1"/>
</dbReference>
<dbReference type="AlphaFoldDB" id="A0A858RQ00"/>
<dbReference type="KEGG" id="luo:HHL09_26120"/>
<gene>
    <name evidence="1" type="ORF">HHL09_26120</name>
</gene>
<reference evidence="1 2" key="1">
    <citation type="submission" date="2020-04" db="EMBL/GenBank/DDBJ databases">
        <title>Luteolibacter sp. G-1-1-1 isolated from soil.</title>
        <authorList>
            <person name="Dahal R.H."/>
        </authorList>
    </citation>
    <scope>NUCLEOTIDE SEQUENCE [LARGE SCALE GENOMIC DNA]</scope>
    <source>
        <strain evidence="1 2">G-1-1-1</strain>
    </source>
</reference>
<dbReference type="Gene3D" id="3.30.420.280">
    <property type="match status" value="1"/>
</dbReference>
<name>A0A858RQ00_9BACT</name>
<evidence type="ECO:0000313" key="2">
    <source>
        <dbReference type="Proteomes" id="UP000501812"/>
    </source>
</evidence>
<proteinExistence type="predicted"/>
<dbReference type="RefSeq" id="WP_169457593.1">
    <property type="nucleotide sequence ID" value="NZ_CP051774.1"/>
</dbReference>
<dbReference type="InterPro" id="IPR027417">
    <property type="entry name" value="P-loop_NTPase"/>
</dbReference>
<accession>A0A858RQ00</accession>
<dbReference type="Proteomes" id="UP000501812">
    <property type="component" value="Chromosome"/>
</dbReference>
<organism evidence="1 2">
    <name type="scientific">Luteolibacter luteus</name>
    <dbReference type="NCBI Taxonomy" id="2728835"/>
    <lineage>
        <taxon>Bacteria</taxon>
        <taxon>Pseudomonadati</taxon>
        <taxon>Verrucomicrobiota</taxon>
        <taxon>Verrucomicrobiia</taxon>
        <taxon>Verrucomicrobiales</taxon>
        <taxon>Verrucomicrobiaceae</taxon>
        <taxon>Luteolibacter</taxon>
    </lineage>
</organism>
<evidence type="ECO:0000313" key="1">
    <source>
        <dbReference type="EMBL" id="QJE99107.1"/>
    </source>
</evidence>
<protein>
    <recommendedName>
        <fullName evidence="3">Terminase</fullName>
    </recommendedName>
</protein>
<sequence length="521" mass="59483">MPESVDTSSLTSLLSDPLWRLRHLYQCRQEGKGTGIPFVPRPEQEAIFRHLLETPQVPAYIIKSRRLGLSTGLCTFQADRVVFESGWRGVLIDQDQADSTRKMVEIIRFAVDSLDPAFLKHLRFMKRNDSELRLRMISEDEREDSVIFATTGHRGGDCSMLHVSEWGPIAAQDAKRSAEIRSGAFPSARLGRRVVETTWKGGKGGDLWDMIRPILEKDPNAEGTVYFFPWHDDPEAVRIDGMVTAEAEDYFRDLGGRLGKAFSPEQKKWWIAKKLEQGMFMNREYPSTLDEAFRAPIEGAVFARRIDEARAEGRIFPFPWDRSAPVHTFWDLGSMRNTRVTYLQFVGREIHAIDHDDGKLEMSPAERVAHMRAKGYPYGFHFMPHDAGAQEKSGKNFQQQMREAGLESIRILPRPMTIWPGINKVDELLPRFVFRIPQCDHLVASLEQYHTKKSNVDGHLTDMVVQDWSTHSTDTLRVAGEAMMNGMLKGQGEVLRGTGAGIHERDRERVRRASAGRYSRR</sequence>
<evidence type="ECO:0008006" key="3">
    <source>
        <dbReference type="Google" id="ProtNLM"/>
    </source>
</evidence>